<sequence>MDTLKVNPFPNKIKEKCRLKRFQTAFFMSARFAKKTVVYYNI</sequence>
<proteinExistence type="predicted"/>
<organism evidence="1 2">
    <name type="scientific">Neisseria mucosa (strain ATCC 25996 / DSM 4631 / NCTC 10774 / M26)</name>
    <dbReference type="NCBI Taxonomy" id="546266"/>
    <lineage>
        <taxon>Bacteria</taxon>
        <taxon>Pseudomonadati</taxon>
        <taxon>Pseudomonadota</taxon>
        <taxon>Betaproteobacteria</taxon>
        <taxon>Neisseriales</taxon>
        <taxon>Neisseriaceae</taxon>
        <taxon>Neisseria</taxon>
    </lineage>
</organism>
<name>D3A167_NEIM2</name>
<dbReference type="EMBL" id="ACDX02000044">
    <property type="protein sequence ID" value="EFC86928.1"/>
    <property type="molecule type" value="Genomic_DNA"/>
</dbReference>
<protein>
    <submittedName>
        <fullName evidence="1">Uncharacterized protein</fullName>
    </submittedName>
</protein>
<comment type="caution">
    <text evidence="1">The sequence shown here is derived from an EMBL/GenBank/DDBJ whole genome shotgun (WGS) entry which is preliminary data.</text>
</comment>
<dbReference type="AlphaFoldDB" id="D3A167"/>
<evidence type="ECO:0000313" key="1">
    <source>
        <dbReference type="EMBL" id="EFC86928.1"/>
    </source>
</evidence>
<reference evidence="1 2" key="1">
    <citation type="submission" date="2009-10" db="EMBL/GenBank/DDBJ databases">
        <authorList>
            <person name="Weinstock G."/>
            <person name="Sodergren E."/>
            <person name="Clifton S."/>
            <person name="Fulton L."/>
            <person name="Fulton B."/>
            <person name="Courtney L."/>
            <person name="Fronick C."/>
            <person name="Harrison M."/>
            <person name="Strong C."/>
            <person name="Farmer C."/>
            <person name="Delahaunty K."/>
            <person name="Markovic C."/>
            <person name="Hall O."/>
            <person name="Minx P."/>
            <person name="Tomlinson C."/>
            <person name="Mitreva M."/>
            <person name="Nelson J."/>
            <person name="Hou S."/>
            <person name="Wollam A."/>
            <person name="Pepin K.H."/>
            <person name="Johnson M."/>
            <person name="Bhonagiri V."/>
            <person name="Nash W.E."/>
            <person name="Warren W."/>
            <person name="Chinwalla A."/>
            <person name="Mardis E.R."/>
            <person name="Wilson R.K."/>
        </authorList>
    </citation>
    <scope>NUCLEOTIDE SEQUENCE [LARGE SCALE GENOMIC DNA]</scope>
    <source>
        <strain evidence="2">ATCC 25996 / DSM 4631 / NCTC 10774 / M26</strain>
    </source>
</reference>
<gene>
    <name evidence="1" type="ORF">NEIMUCOT_06658</name>
</gene>
<dbReference type="Proteomes" id="UP000003344">
    <property type="component" value="Unassembled WGS sequence"/>
</dbReference>
<evidence type="ECO:0000313" key="2">
    <source>
        <dbReference type="Proteomes" id="UP000003344"/>
    </source>
</evidence>
<accession>D3A167</accession>
<dbReference type="STRING" id="546266.NEIMUCOT_06658"/>